<dbReference type="RefSeq" id="WP_063389583.1">
    <property type="nucleotide sequence ID" value="NZ_LWBR01000075.1"/>
</dbReference>
<dbReference type="Gene3D" id="3.30.450.20">
    <property type="entry name" value="PAS domain"/>
    <property type="match status" value="1"/>
</dbReference>
<dbReference type="SMART" id="SM00283">
    <property type="entry name" value="MA"/>
    <property type="match status" value="1"/>
</dbReference>
<dbReference type="SUPFAM" id="SSF58104">
    <property type="entry name" value="Methyl-accepting chemotaxis protein (MCP) signaling domain"/>
    <property type="match status" value="1"/>
</dbReference>
<dbReference type="SUPFAM" id="SSF103190">
    <property type="entry name" value="Sensory domain-like"/>
    <property type="match status" value="1"/>
</dbReference>
<dbReference type="InterPro" id="IPR029151">
    <property type="entry name" value="Sensor-like_sf"/>
</dbReference>
<keyword evidence="1 2" id="KW-0807">Transducer</keyword>
<dbReference type="OrthoDB" id="9816519at2"/>
<dbReference type="Gene3D" id="1.10.287.950">
    <property type="entry name" value="Methyl-accepting chemotaxis protein"/>
    <property type="match status" value="1"/>
</dbReference>
<dbReference type="Proteomes" id="UP000076476">
    <property type="component" value="Unassembled WGS sequence"/>
</dbReference>
<keyword evidence="6" id="KW-1185">Reference proteome</keyword>
<evidence type="ECO:0000313" key="5">
    <source>
        <dbReference type="EMBL" id="KZN94836.1"/>
    </source>
</evidence>
<evidence type="ECO:0000256" key="2">
    <source>
        <dbReference type="PROSITE-ProRule" id="PRU00284"/>
    </source>
</evidence>
<dbReference type="PANTHER" id="PTHR32089:SF112">
    <property type="entry name" value="LYSOZYME-LIKE PROTEIN-RELATED"/>
    <property type="match status" value="1"/>
</dbReference>
<keyword evidence="3" id="KW-0175">Coiled coil</keyword>
<dbReference type="PANTHER" id="PTHR32089">
    <property type="entry name" value="METHYL-ACCEPTING CHEMOTAXIS PROTEIN MCPB"/>
    <property type="match status" value="1"/>
</dbReference>
<gene>
    <name evidence="5" type="ORF">AZI98_17740</name>
</gene>
<accession>A0A165WB93</accession>
<organism evidence="5 6">
    <name type="scientific">Aeribacillus pallidus</name>
    <dbReference type="NCBI Taxonomy" id="33936"/>
    <lineage>
        <taxon>Bacteria</taxon>
        <taxon>Bacillati</taxon>
        <taxon>Bacillota</taxon>
        <taxon>Bacilli</taxon>
        <taxon>Bacillales</taxon>
        <taxon>Bacillaceae</taxon>
        <taxon>Aeribacillus</taxon>
    </lineage>
</organism>
<reference evidence="5 6" key="1">
    <citation type="submission" date="2016-04" db="EMBL/GenBank/DDBJ databases">
        <title>Draft genome sequence of Aeribacillus pallidus 8m3 from petroleum reservoir.</title>
        <authorList>
            <person name="Poltaraus A.B."/>
            <person name="Nazina T.N."/>
            <person name="Tourova T.P."/>
            <person name="Malakho S.M."/>
            <person name="Korshunova A.V."/>
            <person name="Sokolova D.S."/>
        </authorList>
    </citation>
    <scope>NUCLEOTIDE SEQUENCE [LARGE SCALE GENOMIC DNA]</scope>
    <source>
        <strain evidence="5 6">8m3</strain>
    </source>
</reference>
<dbReference type="Pfam" id="PF00015">
    <property type="entry name" value="MCPsignal"/>
    <property type="match status" value="1"/>
</dbReference>
<dbReference type="GO" id="GO:0016020">
    <property type="term" value="C:membrane"/>
    <property type="evidence" value="ECO:0007669"/>
    <property type="project" value="InterPro"/>
</dbReference>
<dbReference type="EMBL" id="LWBR01000075">
    <property type="protein sequence ID" value="KZN94836.1"/>
    <property type="molecule type" value="Genomic_DNA"/>
</dbReference>
<protein>
    <submittedName>
        <fullName evidence="5">Chemotaxis protein</fullName>
    </submittedName>
</protein>
<dbReference type="CDD" id="cd12913">
    <property type="entry name" value="PDC1_MCP_like"/>
    <property type="match status" value="1"/>
</dbReference>
<dbReference type="STRING" id="33936.AZI98_17740"/>
<evidence type="ECO:0000256" key="3">
    <source>
        <dbReference type="SAM" id="Coils"/>
    </source>
</evidence>
<proteinExistence type="predicted"/>
<feature type="coiled-coil region" evidence="3">
    <location>
        <begin position="69"/>
        <end position="138"/>
    </location>
</feature>
<dbReference type="GO" id="GO:0007165">
    <property type="term" value="P:signal transduction"/>
    <property type="evidence" value="ECO:0007669"/>
    <property type="project" value="UniProtKB-KW"/>
</dbReference>
<evidence type="ECO:0000259" key="4">
    <source>
        <dbReference type="PROSITE" id="PS50111"/>
    </source>
</evidence>
<evidence type="ECO:0000256" key="1">
    <source>
        <dbReference type="ARBA" id="ARBA00023224"/>
    </source>
</evidence>
<dbReference type="Pfam" id="PF22673">
    <property type="entry name" value="MCP-like_PDC_1"/>
    <property type="match status" value="1"/>
</dbReference>
<comment type="caution">
    <text evidence="5">The sequence shown here is derived from an EMBL/GenBank/DDBJ whole genome shotgun (WGS) entry which is preliminary data.</text>
</comment>
<dbReference type="PROSITE" id="PS50111">
    <property type="entry name" value="CHEMOTAXIS_TRANSDUC_2"/>
    <property type="match status" value="1"/>
</dbReference>
<name>A0A165WB93_9BACI</name>
<evidence type="ECO:0000313" key="6">
    <source>
        <dbReference type="Proteomes" id="UP000076476"/>
    </source>
</evidence>
<dbReference type="InterPro" id="IPR004089">
    <property type="entry name" value="MCPsignal_dom"/>
</dbReference>
<dbReference type="AlphaFoldDB" id="A0A165WB93"/>
<feature type="domain" description="Methyl-accepting transducer" evidence="4">
    <location>
        <begin position="33"/>
        <end position="283"/>
    </location>
</feature>
<sequence>MLFLKKWNRAADHEEDRQKNQMEDSFAAQVEVAADQLKGVIEQMKLTAVSLDERSSSSKKSTFQLLEHIEQTAQDTNNVSEKMRKIEEAAVKITASSQEIHSSSILFYEQLVKSKTQLQKIQEETEQLRQNHLKILDQMDRLVSFSKQMDHILSSIGAISQKTKILALNANIESARAGIHGKSFSVVANEIGNLANQTHDAVEETHQILSSIQSEIEFSTKMVKSENDQMKKNVAELLSLIDVIHSFQTSLGKITSMVSDSKDAVELQCDHVQEITTVLKQISDMAHENKTYALRVSEDMDKQHQHIEEMIAISETLDQTSKELQTLVKRDQLQQITEIDLAKINEMKEKVMNLLSQFPLYELDADVHKKALDQFFEENEHIEAIWSNRLDGTFVYSNPPAGLINAKARPWFIEASKNKIFISSIYTSAVTKKPCITISFPIHKNGDIVGVIGVDLIVK</sequence>